<dbReference type="InterPro" id="IPR002509">
    <property type="entry name" value="NODB_dom"/>
</dbReference>
<comment type="caution">
    <text evidence="10">The sequence shown here is derived from an EMBL/GenBank/DDBJ whole genome shotgun (WGS) entry which is preliminary data.</text>
</comment>
<dbReference type="Pfam" id="PF01522">
    <property type="entry name" value="Polysacc_deac_1"/>
    <property type="match status" value="1"/>
</dbReference>
<dbReference type="GO" id="GO:0004099">
    <property type="term" value="F:chitin deacetylase activity"/>
    <property type="evidence" value="ECO:0007669"/>
    <property type="project" value="UniProtKB-EC"/>
</dbReference>
<dbReference type="EMBL" id="BTFZ01000006">
    <property type="protein sequence ID" value="GMM35471.1"/>
    <property type="molecule type" value="Genomic_DNA"/>
</dbReference>
<evidence type="ECO:0000256" key="4">
    <source>
        <dbReference type="ARBA" id="ARBA00023024"/>
    </source>
</evidence>
<feature type="signal peptide" evidence="8">
    <location>
        <begin position="1"/>
        <end position="34"/>
    </location>
</feature>
<dbReference type="PANTHER" id="PTHR10587:SF133">
    <property type="entry name" value="CHITIN DEACETYLASE 1-RELATED"/>
    <property type="match status" value="1"/>
</dbReference>
<proteinExistence type="predicted"/>
<protein>
    <recommendedName>
        <fullName evidence="6">chitin deacetylase</fullName>
        <ecNumber evidence="6">3.5.1.41</ecNumber>
    </recommendedName>
</protein>
<dbReference type="GO" id="GO:0006032">
    <property type="term" value="P:chitin catabolic process"/>
    <property type="evidence" value="ECO:0007669"/>
    <property type="project" value="UniProtKB-KW"/>
</dbReference>
<keyword evidence="2" id="KW-0479">Metal-binding</keyword>
<dbReference type="Gene3D" id="3.20.20.370">
    <property type="entry name" value="Glycoside hydrolase/deacetylase"/>
    <property type="match status" value="1"/>
</dbReference>
<keyword evidence="4" id="KW-0624">Polysaccharide degradation</keyword>
<dbReference type="RefSeq" id="XP_064852471.1">
    <property type="nucleotide sequence ID" value="XM_064996399.1"/>
</dbReference>
<comment type="cofactor">
    <cofactor evidence="1">
        <name>Co(2+)</name>
        <dbReference type="ChEBI" id="CHEBI:48828"/>
    </cofactor>
</comment>
<dbReference type="AlphaFoldDB" id="A0AAV5QL97"/>
<dbReference type="GO" id="GO:0030476">
    <property type="term" value="P:ascospore wall assembly"/>
    <property type="evidence" value="ECO:0007669"/>
    <property type="project" value="TreeGrafter"/>
</dbReference>
<dbReference type="PROSITE" id="PS51677">
    <property type="entry name" value="NODB"/>
    <property type="match status" value="1"/>
</dbReference>
<feature type="domain" description="NodB homology" evidence="9">
    <location>
        <begin position="148"/>
        <end position="340"/>
    </location>
</feature>
<dbReference type="Proteomes" id="UP001360560">
    <property type="component" value="Unassembled WGS sequence"/>
</dbReference>
<gene>
    <name evidence="10" type="ORF">DASC09_027960</name>
</gene>
<keyword evidence="4" id="KW-0146">Chitin degradation</keyword>
<feature type="chain" id="PRO_5043473083" description="chitin deacetylase" evidence="8">
    <location>
        <begin position="35"/>
        <end position="366"/>
    </location>
</feature>
<dbReference type="InterPro" id="IPR050248">
    <property type="entry name" value="Polysacc_deacetylase_ArnD"/>
</dbReference>
<evidence type="ECO:0000256" key="6">
    <source>
        <dbReference type="ARBA" id="ARBA00024056"/>
    </source>
</evidence>
<dbReference type="EC" id="3.5.1.41" evidence="6"/>
<accession>A0AAV5QL97</accession>
<keyword evidence="4" id="KW-0119">Carbohydrate metabolism</keyword>
<comment type="catalytic activity">
    <reaction evidence="7">
        <text>[(1-&gt;4)-N-acetyl-beta-D-glucosaminyl](n) + n H2O = chitosan + n acetate</text>
        <dbReference type="Rhea" id="RHEA:10464"/>
        <dbReference type="Rhea" id="RHEA-COMP:9593"/>
        <dbReference type="Rhea" id="RHEA-COMP:9597"/>
        <dbReference type="ChEBI" id="CHEBI:15377"/>
        <dbReference type="ChEBI" id="CHEBI:17029"/>
        <dbReference type="ChEBI" id="CHEBI:30089"/>
        <dbReference type="ChEBI" id="CHEBI:57704"/>
        <dbReference type="EC" id="3.5.1.41"/>
    </reaction>
    <physiologicalReaction direction="left-to-right" evidence="7">
        <dbReference type="Rhea" id="RHEA:10465"/>
    </physiologicalReaction>
</comment>
<dbReference type="GO" id="GO:0005628">
    <property type="term" value="C:prospore membrane"/>
    <property type="evidence" value="ECO:0007669"/>
    <property type="project" value="TreeGrafter"/>
</dbReference>
<keyword evidence="11" id="KW-1185">Reference proteome</keyword>
<evidence type="ECO:0000256" key="7">
    <source>
        <dbReference type="ARBA" id="ARBA00048494"/>
    </source>
</evidence>
<keyword evidence="8" id="KW-0732">Signal</keyword>
<evidence type="ECO:0000313" key="11">
    <source>
        <dbReference type="Proteomes" id="UP001360560"/>
    </source>
</evidence>
<organism evidence="10 11">
    <name type="scientific">Saccharomycopsis crataegensis</name>
    <dbReference type="NCBI Taxonomy" id="43959"/>
    <lineage>
        <taxon>Eukaryota</taxon>
        <taxon>Fungi</taxon>
        <taxon>Dikarya</taxon>
        <taxon>Ascomycota</taxon>
        <taxon>Saccharomycotina</taxon>
        <taxon>Saccharomycetes</taxon>
        <taxon>Saccharomycopsidaceae</taxon>
        <taxon>Saccharomycopsis</taxon>
    </lineage>
</organism>
<evidence type="ECO:0000256" key="1">
    <source>
        <dbReference type="ARBA" id="ARBA00001941"/>
    </source>
</evidence>
<dbReference type="GO" id="GO:0005975">
    <property type="term" value="P:carbohydrate metabolic process"/>
    <property type="evidence" value="ECO:0007669"/>
    <property type="project" value="InterPro"/>
</dbReference>
<evidence type="ECO:0000256" key="5">
    <source>
        <dbReference type="ARBA" id="ARBA00023285"/>
    </source>
</evidence>
<dbReference type="GeneID" id="90073450"/>
<dbReference type="InterPro" id="IPR011330">
    <property type="entry name" value="Glyco_hydro/deAcase_b/a-brl"/>
</dbReference>
<evidence type="ECO:0000256" key="2">
    <source>
        <dbReference type="ARBA" id="ARBA00022723"/>
    </source>
</evidence>
<keyword evidence="3" id="KW-0378">Hydrolase</keyword>
<sequence length="366" mass="41320">MNKTKNKYHPPSRIMGSLAIILLNSLLLFHSVYSSHAISQPSDHGKQNREIVVISKDSTKHFKDSMSPVGYDGSISATQPFPEWLADFTYLKEWPGIDPPYVPLSFIDMNQIPNSVPIHEMGACPGDRTGCSFDCHKCVAQDDIYTCPKLSQSFDDGPSPVTTRLLDNLQHPTTFFTLGINVVKYPEIYKQIQAKGHLIGSHTWGHKFLPSLTNEQIIAEIEWSIWAMNATGNHIPKWFRPPYGGIDNRVRHILRLFGLQAVLWDYDTYDWQLLNNQRTEQQIFDEARSWLASSGGQKRGMILEHDAHDRTIDVALELSNNIIGHDQLTAAQCVNGVEYIKTFGVDNEEYAAAAAVNVNENFIYVS</sequence>
<reference evidence="10 11" key="1">
    <citation type="journal article" date="2023" name="Elife">
        <title>Identification of key yeast species and microbe-microbe interactions impacting larval growth of Drosophila in the wild.</title>
        <authorList>
            <person name="Mure A."/>
            <person name="Sugiura Y."/>
            <person name="Maeda R."/>
            <person name="Honda K."/>
            <person name="Sakurai N."/>
            <person name="Takahashi Y."/>
            <person name="Watada M."/>
            <person name="Katoh T."/>
            <person name="Gotoh A."/>
            <person name="Gotoh Y."/>
            <person name="Taniguchi I."/>
            <person name="Nakamura K."/>
            <person name="Hayashi T."/>
            <person name="Katayama T."/>
            <person name="Uemura T."/>
            <person name="Hattori Y."/>
        </authorList>
    </citation>
    <scope>NUCLEOTIDE SEQUENCE [LARGE SCALE GENOMIC DNA]</scope>
    <source>
        <strain evidence="10 11">SC-9</strain>
    </source>
</reference>
<dbReference type="PANTHER" id="PTHR10587">
    <property type="entry name" value="GLYCOSYL TRANSFERASE-RELATED"/>
    <property type="match status" value="1"/>
</dbReference>
<dbReference type="SUPFAM" id="SSF88713">
    <property type="entry name" value="Glycoside hydrolase/deacetylase"/>
    <property type="match status" value="1"/>
</dbReference>
<evidence type="ECO:0000256" key="3">
    <source>
        <dbReference type="ARBA" id="ARBA00022801"/>
    </source>
</evidence>
<keyword evidence="5" id="KW-0170">Cobalt</keyword>
<evidence type="ECO:0000259" key="9">
    <source>
        <dbReference type="PROSITE" id="PS51677"/>
    </source>
</evidence>
<dbReference type="GO" id="GO:0046872">
    <property type="term" value="F:metal ion binding"/>
    <property type="evidence" value="ECO:0007669"/>
    <property type="project" value="UniProtKB-KW"/>
</dbReference>
<evidence type="ECO:0000313" key="10">
    <source>
        <dbReference type="EMBL" id="GMM35471.1"/>
    </source>
</evidence>
<name>A0AAV5QL97_9ASCO</name>
<evidence type="ECO:0000256" key="8">
    <source>
        <dbReference type="SAM" id="SignalP"/>
    </source>
</evidence>